<reference evidence="2 3" key="1">
    <citation type="journal article" date="2018" name="Front. Plant Sci.">
        <title>Red Clover (Trifolium pratense) and Zigzag Clover (T. medium) - A Picture of Genomic Similarities and Differences.</title>
        <authorList>
            <person name="Dluhosova J."/>
            <person name="Istvanek J."/>
            <person name="Nedelnik J."/>
            <person name="Repkova J."/>
        </authorList>
    </citation>
    <scope>NUCLEOTIDE SEQUENCE [LARGE SCALE GENOMIC DNA]</scope>
    <source>
        <strain evidence="3">cv. 10/8</strain>
        <tissue evidence="2">Leaf</tissue>
    </source>
</reference>
<feature type="non-terminal residue" evidence="2">
    <location>
        <position position="1"/>
    </location>
</feature>
<dbReference type="Proteomes" id="UP000265520">
    <property type="component" value="Unassembled WGS sequence"/>
</dbReference>
<comment type="caution">
    <text evidence="2">The sequence shown here is derived from an EMBL/GenBank/DDBJ whole genome shotgun (WGS) entry which is preliminary data.</text>
</comment>
<dbReference type="AlphaFoldDB" id="A0A392T1H7"/>
<accession>A0A392T1H7</accession>
<organism evidence="2 3">
    <name type="scientific">Trifolium medium</name>
    <dbReference type="NCBI Taxonomy" id="97028"/>
    <lineage>
        <taxon>Eukaryota</taxon>
        <taxon>Viridiplantae</taxon>
        <taxon>Streptophyta</taxon>
        <taxon>Embryophyta</taxon>
        <taxon>Tracheophyta</taxon>
        <taxon>Spermatophyta</taxon>
        <taxon>Magnoliopsida</taxon>
        <taxon>eudicotyledons</taxon>
        <taxon>Gunneridae</taxon>
        <taxon>Pentapetalae</taxon>
        <taxon>rosids</taxon>
        <taxon>fabids</taxon>
        <taxon>Fabales</taxon>
        <taxon>Fabaceae</taxon>
        <taxon>Papilionoideae</taxon>
        <taxon>50 kb inversion clade</taxon>
        <taxon>NPAAA clade</taxon>
        <taxon>Hologalegina</taxon>
        <taxon>IRL clade</taxon>
        <taxon>Trifolieae</taxon>
        <taxon>Trifolium</taxon>
    </lineage>
</organism>
<sequence>LDHHSVGTPLSPYLSVTGVSGEEKRGGGLWRGREEKAYD</sequence>
<evidence type="ECO:0000313" key="3">
    <source>
        <dbReference type="Proteomes" id="UP000265520"/>
    </source>
</evidence>
<name>A0A392T1H7_9FABA</name>
<dbReference type="EMBL" id="LXQA010477673">
    <property type="protein sequence ID" value="MCI54334.1"/>
    <property type="molecule type" value="Genomic_DNA"/>
</dbReference>
<protein>
    <submittedName>
        <fullName evidence="2">Uncharacterized protein</fullName>
    </submittedName>
</protein>
<evidence type="ECO:0000313" key="2">
    <source>
        <dbReference type="EMBL" id="MCI54334.1"/>
    </source>
</evidence>
<keyword evidence="3" id="KW-1185">Reference proteome</keyword>
<feature type="compositionally biased region" description="Basic and acidic residues" evidence="1">
    <location>
        <begin position="21"/>
        <end position="39"/>
    </location>
</feature>
<feature type="region of interest" description="Disordered" evidence="1">
    <location>
        <begin position="1"/>
        <end position="39"/>
    </location>
</feature>
<proteinExistence type="predicted"/>
<evidence type="ECO:0000256" key="1">
    <source>
        <dbReference type="SAM" id="MobiDB-lite"/>
    </source>
</evidence>